<sequence length="369" mass="41667">MENDAITVNTLSTIKELDTFVRALFMDLFAAASENIESHVDEKIAAIKQFASSRPHVLIRHLALISGLLSSVVWLSVKELRNKYEKILNLIPELILLFSPQVFDEPDHVKALLQHFFYFFEKADRSSFSWSNLAIGIMQVCEQFLRIKGKDARPYLVLHQEVVEIIAGFAVHHPSSRVVVEAIAAASDHFYHSRQTCFTNLFEESHLTTLCEIFYVAFFLTTYAMTTALLSRFSKPSSWSERTKMFEELLKVASNKPEGLAPFLPFIQDAFYNEPSNARKLAYECAVHMIETVPTMLEYFKASLIVALLHEKIHISRTALSFMPQIITASMNEETTTALLDAAQIAVNRSPTPQACTTFALSVSASSDR</sequence>
<dbReference type="Pfam" id="PF22927">
    <property type="entry name" value="INT1_R3"/>
    <property type="match status" value="1"/>
</dbReference>
<proteinExistence type="predicted"/>
<evidence type="ECO:0000313" key="4">
    <source>
        <dbReference type="WBParaSite" id="SMUV_0000520901-mRNA-1"/>
    </source>
</evidence>
<dbReference type="Pfam" id="PF22928">
    <property type="entry name" value="INTS1_R4"/>
    <property type="match status" value="1"/>
</dbReference>
<dbReference type="SUPFAM" id="SSF48371">
    <property type="entry name" value="ARM repeat"/>
    <property type="match status" value="1"/>
</dbReference>
<accession>A0A0N5AL17</accession>
<organism evidence="3 4">
    <name type="scientific">Syphacia muris</name>
    <dbReference type="NCBI Taxonomy" id="451379"/>
    <lineage>
        <taxon>Eukaryota</taxon>
        <taxon>Metazoa</taxon>
        <taxon>Ecdysozoa</taxon>
        <taxon>Nematoda</taxon>
        <taxon>Chromadorea</taxon>
        <taxon>Rhabditida</taxon>
        <taxon>Spirurina</taxon>
        <taxon>Oxyuridomorpha</taxon>
        <taxon>Oxyuroidea</taxon>
        <taxon>Oxyuridae</taxon>
        <taxon>Syphacia</taxon>
    </lineage>
</organism>
<feature type="domain" description="Integrator complex subunit 1 R3" evidence="1">
    <location>
        <begin position="17"/>
        <end position="164"/>
    </location>
</feature>
<name>A0A0N5AL17_9BILA</name>
<evidence type="ECO:0000259" key="2">
    <source>
        <dbReference type="Pfam" id="PF22928"/>
    </source>
</evidence>
<dbReference type="WBParaSite" id="SMUV_0000520901-mRNA-1">
    <property type="protein sequence ID" value="SMUV_0000520901-mRNA-1"/>
    <property type="gene ID" value="SMUV_0000520901"/>
</dbReference>
<protein>
    <submittedName>
        <fullName evidence="4">HEAT repeat-containing protein 1</fullName>
    </submittedName>
</protein>
<evidence type="ECO:0000313" key="3">
    <source>
        <dbReference type="Proteomes" id="UP000046393"/>
    </source>
</evidence>
<feature type="domain" description="Integrator complex subunit 1 R4" evidence="2">
    <location>
        <begin position="231"/>
        <end position="327"/>
    </location>
</feature>
<evidence type="ECO:0000259" key="1">
    <source>
        <dbReference type="Pfam" id="PF22927"/>
    </source>
</evidence>
<dbReference type="InterPro" id="IPR053965">
    <property type="entry name" value="INTS1_R4"/>
</dbReference>
<reference evidence="4" key="1">
    <citation type="submission" date="2017-02" db="UniProtKB">
        <authorList>
            <consortium name="WormBaseParasite"/>
        </authorList>
    </citation>
    <scope>IDENTIFICATION</scope>
</reference>
<dbReference type="AlphaFoldDB" id="A0A0N5AL17"/>
<dbReference type="InterPro" id="IPR053964">
    <property type="entry name" value="INT1_R3"/>
</dbReference>
<dbReference type="InterPro" id="IPR016024">
    <property type="entry name" value="ARM-type_fold"/>
</dbReference>
<keyword evidence="3" id="KW-1185">Reference proteome</keyword>
<dbReference type="Proteomes" id="UP000046393">
    <property type="component" value="Unplaced"/>
</dbReference>